<evidence type="ECO:0000256" key="2">
    <source>
        <dbReference type="ARBA" id="ARBA00023163"/>
    </source>
</evidence>
<sequence length="976" mass="104585">MEFRILGGFGVVSDAGEPVAVNGRLVRGLIFALICYRNESLSPARLIDLLWGPEAETDRTQSLRSCLWGARKALSPERLVGDDRGHRLWVDPGRDAVDVDRFRLLHGQGRAALEAGAYGTGARALDEALGLWGAGDLAHQVCGTPGMLSLVTGLEEEYRDARDGRIQARLVLGRHRELLPELRMLVTAEPASERLWGHLMLALHRCGLKADALRVFAEAATALEAHAGAGPGSGLRTLRGRIQADDPALKPARTPASRSAQARWQVVPRQLPSDLGDFTGRAVEAAELIGLLSPSGRGAAVRVAGISGPPGIGKSALAVHVGHAVAHDYPDGQLYVRLSGASPTPQAPSTVLGVLLRTLGVVAAEIPETTSQRAALYRSRLAGRRMLIVVDDAASPEQVRPLIPGVAGCAVILTSQIQLTGLTAGALINLEPLGERDALSMLARTIGQKRLDAEPGAAADIVKACGGIPLAVRLAAERLASRPAWPIAYLSRALADERHRLDELVVGDVAMRASIASSYQMLPTAAGRLFRLLTVVNTPEIPGWVADVAADGRAGNLLAGLVDHCLLVAGGVDALGQPRYRFHDLLREYATELLDADCEAADARDRVLAAWVELADRADAVIPRALYVPLTARPAAPTSTAGTATRQRVAAAPLGWFAAEHENLLAAVEAACAAGLYGQGRELALRTASYLHMHSYHEQAERMWTCVAEAAERAGEDALAARARLRAAVVIAADRGHHARAIPLIDHCTTVFEREGDRPRTARAYGLRCFCSQSQGQLSAGRADGEHGLTLARQAGDVHAEFFCLRMLTTTYGQLGHHREAIACAEQTLTIAGDLNSDTYRCAALYTLIRAHLLAGRPQAVIDLNAEGMALCTPAGHELARAHFRQQTGLAYQQLHRHENAIEMLSAAAADFTARRDRYQTARCLRALADSYQATGHHDQARRHLNESIAAFRALDLTDAENEARETLGHYRAHNA</sequence>
<dbReference type="Gene3D" id="3.40.50.300">
    <property type="entry name" value="P-loop containing nucleotide triphosphate hydrolases"/>
    <property type="match status" value="1"/>
</dbReference>
<keyword evidence="2" id="KW-0804">Transcription</keyword>
<dbReference type="PRINTS" id="PR00364">
    <property type="entry name" value="DISEASERSIST"/>
</dbReference>
<dbReference type="PANTHER" id="PTHR35807">
    <property type="entry name" value="TRANSCRIPTIONAL REGULATOR REDD-RELATED"/>
    <property type="match status" value="1"/>
</dbReference>
<evidence type="ECO:0000256" key="1">
    <source>
        <dbReference type="ARBA" id="ARBA00023015"/>
    </source>
</evidence>
<keyword evidence="5" id="KW-1185">Reference proteome</keyword>
<dbReference type="OrthoDB" id="5521887at2"/>
<dbReference type="Pfam" id="PF03704">
    <property type="entry name" value="BTAD"/>
    <property type="match status" value="1"/>
</dbReference>
<dbReference type="InterPro" id="IPR036388">
    <property type="entry name" value="WH-like_DNA-bd_sf"/>
</dbReference>
<dbReference type="SMART" id="SM01043">
    <property type="entry name" value="BTAD"/>
    <property type="match status" value="1"/>
</dbReference>
<dbReference type="InterPro" id="IPR005158">
    <property type="entry name" value="BTAD"/>
</dbReference>
<dbReference type="SUPFAM" id="SSF48452">
    <property type="entry name" value="TPR-like"/>
    <property type="match status" value="2"/>
</dbReference>
<evidence type="ECO:0000313" key="5">
    <source>
        <dbReference type="Proteomes" id="UP000316096"/>
    </source>
</evidence>
<dbReference type="PANTHER" id="PTHR35807:SF1">
    <property type="entry name" value="TRANSCRIPTIONAL REGULATOR REDD"/>
    <property type="match status" value="1"/>
</dbReference>
<keyword evidence="4" id="KW-0238">DNA-binding</keyword>
<dbReference type="GO" id="GO:0043531">
    <property type="term" value="F:ADP binding"/>
    <property type="evidence" value="ECO:0007669"/>
    <property type="project" value="InterPro"/>
</dbReference>
<accession>A0A543CHL5</accession>
<dbReference type="Gene3D" id="1.10.10.10">
    <property type="entry name" value="Winged helix-like DNA-binding domain superfamily/Winged helix DNA-binding domain"/>
    <property type="match status" value="1"/>
</dbReference>
<dbReference type="InterPro" id="IPR051677">
    <property type="entry name" value="AfsR-DnrI-RedD_regulator"/>
</dbReference>
<reference evidence="4 5" key="1">
    <citation type="submission" date="2019-06" db="EMBL/GenBank/DDBJ databases">
        <title>Sequencing the genomes of 1000 actinobacteria strains.</title>
        <authorList>
            <person name="Klenk H.-P."/>
        </authorList>
    </citation>
    <scope>NUCLEOTIDE SEQUENCE [LARGE SCALE GENOMIC DNA]</scope>
    <source>
        <strain evidence="4 5">DSM 102200</strain>
    </source>
</reference>
<dbReference type="Pfam" id="PF13424">
    <property type="entry name" value="TPR_12"/>
    <property type="match status" value="1"/>
</dbReference>
<dbReference type="InterPro" id="IPR011990">
    <property type="entry name" value="TPR-like_helical_dom_sf"/>
</dbReference>
<gene>
    <name evidence="4" type="ORF">FB559_2124</name>
</gene>
<feature type="domain" description="Bacterial transcriptional activator" evidence="3">
    <location>
        <begin position="97"/>
        <end position="243"/>
    </location>
</feature>
<evidence type="ECO:0000313" key="4">
    <source>
        <dbReference type="EMBL" id="TQL96585.1"/>
    </source>
</evidence>
<dbReference type="GO" id="GO:0003677">
    <property type="term" value="F:DNA binding"/>
    <property type="evidence" value="ECO:0007669"/>
    <property type="project" value="UniProtKB-KW"/>
</dbReference>
<dbReference type="AlphaFoldDB" id="A0A543CHL5"/>
<dbReference type="EMBL" id="VFOZ01000001">
    <property type="protein sequence ID" value="TQL96585.1"/>
    <property type="molecule type" value="Genomic_DNA"/>
</dbReference>
<proteinExistence type="predicted"/>
<dbReference type="Gene3D" id="1.25.40.10">
    <property type="entry name" value="Tetratricopeptide repeat domain"/>
    <property type="match status" value="2"/>
</dbReference>
<dbReference type="GO" id="GO:0006355">
    <property type="term" value="P:regulation of DNA-templated transcription"/>
    <property type="evidence" value="ECO:0007669"/>
    <property type="project" value="TreeGrafter"/>
</dbReference>
<name>A0A543CHL5_9ACTN</name>
<dbReference type="RefSeq" id="WP_141955423.1">
    <property type="nucleotide sequence ID" value="NZ_VFOZ01000001.1"/>
</dbReference>
<dbReference type="InterPro" id="IPR027417">
    <property type="entry name" value="P-loop_NTPase"/>
</dbReference>
<keyword evidence="1" id="KW-0805">Transcription regulation</keyword>
<protein>
    <submittedName>
        <fullName evidence="4">DNA-binding SARP family transcriptional activator</fullName>
    </submittedName>
</protein>
<dbReference type="SUPFAM" id="SSF52540">
    <property type="entry name" value="P-loop containing nucleoside triphosphate hydrolases"/>
    <property type="match status" value="1"/>
</dbReference>
<dbReference type="Proteomes" id="UP000316096">
    <property type="component" value="Unassembled WGS sequence"/>
</dbReference>
<organism evidence="4 5">
    <name type="scientific">Actinoallomurus bryophytorum</name>
    <dbReference type="NCBI Taxonomy" id="1490222"/>
    <lineage>
        <taxon>Bacteria</taxon>
        <taxon>Bacillati</taxon>
        <taxon>Actinomycetota</taxon>
        <taxon>Actinomycetes</taxon>
        <taxon>Streptosporangiales</taxon>
        <taxon>Thermomonosporaceae</taxon>
        <taxon>Actinoallomurus</taxon>
    </lineage>
</organism>
<evidence type="ECO:0000259" key="3">
    <source>
        <dbReference type="SMART" id="SM01043"/>
    </source>
</evidence>
<comment type="caution">
    <text evidence="4">The sequence shown here is derived from an EMBL/GenBank/DDBJ whole genome shotgun (WGS) entry which is preliminary data.</text>
</comment>
<dbReference type="CDD" id="cd15831">
    <property type="entry name" value="BTAD"/>
    <property type="match status" value="1"/>
</dbReference>